<protein>
    <submittedName>
        <fullName evidence="6">Uncharacterized protein</fullName>
    </submittedName>
</protein>
<sequence length="312" mass="34502">MGVFAKESLIQVLAGSGCFSVIQMILLIILGALLVANSHYHQLLSYAVKHAGGGLIFVALLYTVSAGLGYISARTQNKCLLLANLVVLALLVFLQMVFASVPMGRAKTRFSFEQQLSCLTVGQYADMTVDQRLACDEFFRSDTFAGMSLVWQSYYVKSVTDGSYRAMVLNFQKENFCCGNGLPLNCVNDTRAFPSTYPAPALLKQRRLCEARDGSRMYIATKECRTNGRCEYELPNGTCGQNPVTSTTRGCGAFLYRKLSRQVEAISLVALFLLSFPITFIVFTLCLCFKRRDEDIVPGIDFVSKIKIHVDG</sequence>
<dbReference type="InterPro" id="IPR018499">
    <property type="entry name" value="Tetraspanin/Peripherin"/>
</dbReference>
<dbReference type="Pfam" id="PF00335">
    <property type="entry name" value="Tetraspanin"/>
    <property type="match status" value="1"/>
</dbReference>
<organism evidence="6 7">
    <name type="scientific">Pythium insidiosum</name>
    <name type="common">Pythiosis disease agent</name>
    <dbReference type="NCBI Taxonomy" id="114742"/>
    <lineage>
        <taxon>Eukaryota</taxon>
        <taxon>Sar</taxon>
        <taxon>Stramenopiles</taxon>
        <taxon>Oomycota</taxon>
        <taxon>Peronosporomycetes</taxon>
        <taxon>Pythiales</taxon>
        <taxon>Pythiaceae</taxon>
        <taxon>Pythium</taxon>
    </lineage>
</organism>
<dbReference type="PROSITE" id="PS51257">
    <property type="entry name" value="PROKAR_LIPOPROTEIN"/>
    <property type="match status" value="1"/>
</dbReference>
<accession>A0AAD5LT36</accession>
<keyword evidence="7" id="KW-1185">Reference proteome</keyword>
<feature type="transmembrane region" description="Helical" evidence="5">
    <location>
        <begin position="55"/>
        <end position="73"/>
    </location>
</feature>
<evidence type="ECO:0000256" key="2">
    <source>
        <dbReference type="ARBA" id="ARBA00022692"/>
    </source>
</evidence>
<keyword evidence="2 5" id="KW-0812">Transmembrane</keyword>
<feature type="transmembrane region" description="Helical" evidence="5">
    <location>
        <begin position="265"/>
        <end position="289"/>
    </location>
</feature>
<name>A0AAD5LT36_PYTIN</name>
<comment type="caution">
    <text evidence="6">The sequence shown here is derived from an EMBL/GenBank/DDBJ whole genome shotgun (WGS) entry which is preliminary data.</text>
</comment>
<feature type="transmembrane region" description="Helical" evidence="5">
    <location>
        <begin position="12"/>
        <end position="35"/>
    </location>
</feature>
<evidence type="ECO:0000313" key="7">
    <source>
        <dbReference type="Proteomes" id="UP001209570"/>
    </source>
</evidence>
<feature type="transmembrane region" description="Helical" evidence="5">
    <location>
        <begin position="80"/>
        <end position="101"/>
    </location>
</feature>
<dbReference type="AlphaFoldDB" id="A0AAD5LT36"/>
<proteinExistence type="predicted"/>
<gene>
    <name evidence="6" type="ORF">P43SY_007270</name>
</gene>
<evidence type="ECO:0000256" key="5">
    <source>
        <dbReference type="SAM" id="Phobius"/>
    </source>
</evidence>
<keyword evidence="3 5" id="KW-1133">Transmembrane helix</keyword>
<evidence type="ECO:0000313" key="6">
    <source>
        <dbReference type="EMBL" id="KAJ0391896.1"/>
    </source>
</evidence>
<dbReference type="EMBL" id="JAKCXM010000797">
    <property type="protein sequence ID" value="KAJ0391896.1"/>
    <property type="molecule type" value="Genomic_DNA"/>
</dbReference>
<comment type="subcellular location">
    <subcellularLocation>
        <location evidence="1">Membrane</location>
        <topology evidence="1">Multi-pass membrane protein</topology>
    </subcellularLocation>
</comment>
<dbReference type="Proteomes" id="UP001209570">
    <property type="component" value="Unassembled WGS sequence"/>
</dbReference>
<evidence type="ECO:0000256" key="1">
    <source>
        <dbReference type="ARBA" id="ARBA00004141"/>
    </source>
</evidence>
<evidence type="ECO:0000256" key="4">
    <source>
        <dbReference type="ARBA" id="ARBA00023136"/>
    </source>
</evidence>
<evidence type="ECO:0000256" key="3">
    <source>
        <dbReference type="ARBA" id="ARBA00022989"/>
    </source>
</evidence>
<reference evidence="6" key="1">
    <citation type="submission" date="2021-12" db="EMBL/GenBank/DDBJ databases">
        <title>Prjna785345.</title>
        <authorList>
            <person name="Rujirawat T."/>
            <person name="Krajaejun T."/>
        </authorList>
    </citation>
    <scope>NUCLEOTIDE SEQUENCE</scope>
    <source>
        <strain evidence="6">Pi057C3</strain>
    </source>
</reference>
<keyword evidence="4 5" id="KW-0472">Membrane</keyword>
<dbReference type="GO" id="GO:0016020">
    <property type="term" value="C:membrane"/>
    <property type="evidence" value="ECO:0007669"/>
    <property type="project" value="UniProtKB-SubCell"/>
</dbReference>